<keyword evidence="10" id="KW-1185">Reference proteome</keyword>
<dbReference type="GO" id="GO:0042597">
    <property type="term" value="C:periplasmic space"/>
    <property type="evidence" value="ECO:0007669"/>
    <property type="project" value="UniProtKB-SubCell"/>
</dbReference>
<evidence type="ECO:0000259" key="8">
    <source>
        <dbReference type="Pfam" id="PF16889"/>
    </source>
</evidence>
<keyword evidence="6" id="KW-0472">Membrane</keyword>
<gene>
    <name evidence="9" type="ORF">LUCI_0436</name>
</gene>
<keyword evidence="6" id="KW-1133">Transmembrane helix</keyword>
<feature type="domain" description="Heparin-sulfate lyase N-terminal" evidence="8">
    <location>
        <begin position="53"/>
        <end position="383"/>
    </location>
</feature>
<evidence type="ECO:0000256" key="3">
    <source>
        <dbReference type="ARBA" id="ARBA00022764"/>
    </source>
</evidence>
<comment type="subcellular location">
    <subcellularLocation>
        <location evidence="1">Periplasm</location>
    </subcellularLocation>
</comment>
<evidence type="ECO:0000313" key="10">
    <source>
        <dbReference type="Proteomes" id="UP000277811"/>
    </source>
</evidence>
<name>A0A498R241_9FIRM</name>
<dbReference type="EMBL" id="UPPP01000054">
    <property type="protein sequence ID" value="VBB05229.1"/>
    <property type="molecule type" value="Genomic_DNA"/>
</dbReference>
<evidence type="ECO:0000259" key="7">
    <source>
        <dbReference type="Pfam" id="PF07940"/>
    </source>
</evidence>
<proteinExistence type="predicted"/>
<dbReference type="Proteomes" id="UP000277811">
    <property type="component" value="Unassembled WGS sequence"/>
</dbReference>
<dbReference type="Pfam" id="PF16889">
    <property type="entry name" value="Hepar_II_III_N"/>
    <property type="match status" value="1"/>
</dbReference>
<dbReference type="InterPro" id="IPR031680">
    <property type="entry name" value="Hepar_II_III_N"/>
</dbReference>
<keyword evidence="3" id="KW-0574">Periplasm</keyword>
<reference evidence="9 10" key="1">
    <citation type="submission" date="2018-06" db="EMBL/GenBank/DDBJ databases">
        <authorList>
            <person name="Strepis N."/>
        </authorList>
    </citation>
    <scope>NUCLEOTIDE SEQUENCE [LARGE SCALE GENOMIC DNA]</scope>
    <source>
        <strain evidence="9">LUCI</strain>
    </source>
</reference>
<dbReference type="Gene3D" id="2.70.98.70">
    <property type="match status" value="1"/>
</dbReference>
<keyword evidence="2" id="KW-0732">Signal</keyword>
<evidence type="ECO:0000256" key="2">
    <source>
        <dbReference type="ARBA" id="ARBA00022729"/>
    </source>
</evidence>
<dbReference type="GO" id="GO:0016829">
    <property type="term" value="F:lyase activity"/>
    <property type="evidence" value="ECO:0007669"/>
    <property type="project" value="UniProtKB-KW"/>
</dbReference>
<evidence type="ECO:0000256" key="1">
    <source>
        <dbReference type="ARBA" id="ARBA00004418"/>
    </source>
</evidence>
<protein>
    <submittedName>
        <fullName evidence="9">Chondroitin ac/alginate lyase</fullName>
    </submittedName>
</protein>
<feature type="domain" description="Heparinase II/III-like C-terminal" evidence="7">
    <location>
        <begin position="413"/>
        <end position="601"/>
    </location>
</feature>
<dbReference type="Gene3D" id="1.50.10.100">
    <property type="entry name" value="Chondroitin AC/alginate lyase"/>
    <property type="match status" value="1"/>
</dbReference>
<feature type="transmembrane region" description="Helical" evidence="6">
    <location>
        <begin position="12"/>
        <end position="33"/>
    </location>
</feature>
<accession>A0A498R241</accession>
<dbReference type="AlphaFoldDB" id="A0A498R241"/>
<evidence type="ECO:0000256" key="4">
    <source>
        <dbReference type="ARBA" id="ARBA00023239"/>
    </source>
</evidence>
<dbReference type="InterPro" id="IPR012480">
    <property type="entry name" value="Hepar_II_III_C"/>
</dbReference>
<feature type="region of interest" description="Disordered" evidence="5">
    <location>
        <begin position="815"/>
        <end position="841"/>
    </location>
</feature>
<sequence>MGDPFQFIKRNCLILVYSAIICFVLWGMTFAVIPPKVAKARQGPATTDLQALAMLDLNAPGMEQVKAAAQANDLAAVKRSYLEYRRLVSTAKWLVMPDSRPARAAAAGDPASDPAGDRICAHLIQNSVYHSAPKFVPMGQEFNWTFNPASRTDPAYTNEWTYCTIGRTPFWKTLADAYWKTGNEKYAGEWVAQLEDFAAKNPVNARLAPGEPSLWRSLDASERMKDSWPYAYYHFLNSPAFTPEDQWIFLRLLNDHAQLLRRALEKPDRTGNWVTSECFGLYTIGVLFPELKEAPLWRALAMSRLTQELDRTVPPDGFEAELTPSYQYDSLNSYTGPLRLAKLNHLAVPKEFYAKLLAMYQAPVLMMDQSGRDVPTNDSAYMDVTGKAREGMELLGNDPLLEWAVSGGKAGRQPPDSTMLPYAGFYAMRGGWKKDDVFLFFRGGPPGIGHQHEDMLEVVLRAWNKTLLLDPGTYSYDHSDWRRFTTGTASHNTIIVDGKWQHRGPGKGPVSEPVHNQWVTSPFFDYVAATYDGGYQQNVYDPTREFAPEKWVGDLDRSISHTRRVLFLKPYYVLVLDTLDGTGSHTFDAHFHLDAPAAYLDTETQAAFSRNTGDVQLALYPLARDHLTAEIIQGQKEPLLGWFPDQHRTIPTVRYRKQQEAPAVFATFLYPYRGREPEFAAQPAAVESTGLWAQQIRTSLEQAEVVIATDNTAKDFSLNSQQLGLLQARAAGMVIRTPEARKDAGPMLGGWLLSAYQDRQWNFTLDLPAAIMWSEQPGELFIYNAGSQSCRLKITAPFFREVTLAPQTWTHVTGKAAEPVSQPPQWFTPLDSAPAAPNLAK</sequence>
<dbReference type="SUPFAM" id="SSF48230">
    <property type="entry name" value="Chondroitin AC/alginate lyase"/>
    <property type="match status" value="1"/>
</dbReference>
<dbReference type="PANTHER" id="PTHR39210:SF1">
    <property type="entry name" value="HEPARIN-SULFATE LYASE"/>
    <property type="match status" value="1"/>
</dbReference>
<dbReference type="InterPro" id="IPR008929">
    <property type="entry name" value="Chondroitin_lyas"/>
</dbReference>
<keyword evidence="6" id="KW-0812">Transmembrane</keyword>
<organism evidence="9 10">
    <name type="scientific">Lucifera butyrica</name>
    <dbReference type="NCBI Taxonomy" id="1351585"/>
    <lineage>
        <taxon>Bacteria</taxon>
        <taxon>Bacillati</taxon>
        <taxon>Bacillota</taxon>
        <taxon>Negativicutes</taxon>
        <taxon>Veillonellales</taxon>
        <taxon>Veillonellaceae</taxon>
        <taxon>Lucifera</taxon>
    </lineage>
</organism>
<evidence type="ECO:0000313" key="9">
    <source>
        <dbReference type="EMBL" id="VBB05229.1"/>
    </source>
</evidence>
<dbReference type="Pfam" id="PF07940">
    <property type="entry name" value="Hepar_II_III_C"/>
    <property type="match status" value="1"/>
</dbReference>
<dbReference type="PANTHER" id="PTHR39210">
    <property type="entry name" value="HEPARIN-SULFATE LYASE"/>
    <property type="match status" value="1"/>
</dbReference>
<evidence type="ECO:0000256" key="6">
    <source>
        <dbReference type="SAM" id="Phobius"/>
    </source>
</evidence>
<evidence type="ECO:0000256" key="5">
    <source>
        <dbReference type="SAM" id="MobiDB-lite"/>
    </source>
</evidence>
<keyword evidence="4 9" id="KW-0456">Lyase</keyword>